<dbReference type="EMBL" id="MU006218">
    <property type="protein sequence ID" value="KAF2831576.1"/>
    <property type="molecule type" value="Genomic_DNA"/>
</dbReference>
<evidence type="ECO:0000313" key="2">
    <source>
        <dbReference type="Proteomes" id="UP000799424"/>
    </source>
</evidence>
<protein>
    <submittedName>
        <fullName evidence="1">Uncharacterized protein</fullName>
    </submittedName>
</protein>
<name>A0A6A7AEC6_9PLEO</name>
<organism evidence="1 2">
    <name type="scientific">Ophiobolus disseminans</name>
    <dbReference type="NCBI Taxonomy" id="1469910"/>
    <lineage>
        <taxon>Eukaryota</taxon>
        <taxon>Fungi</taxon>
        <taxon>Dikarya</taxon>
        <taxon>Ascomycota</taxon>
        <taxon>Pezizomycotina</taxon>
        <taxon>Dothideomycetes</taxon>
        <taxon>Pleosporomycetidae</taxon>
        <taxon>Pleosporales</taxon>
        <taxon>Pleosporineae</taxon>
        <taxon>Phaeosphaeriaceae</taxon>
        <taxon>Ophiobolus</taxon>
    </lineage>
</organism>
<accession>A0A6A7AEC6</accession>
<sequence length="160" mass="18200">MHQHVSDRLRTTIGPWSCARWEEIAFFFLARVYARPYRSVVGASCFPGTEPQWAICAESKIYDCITCSLLSMQANFISRLADRIGRVAGSTRGGIVPATFFCLLCWVRMDRRSGDLLIEFMHEGGDCPFASFLPATQGPLRRVPRTWVWGAWRSSQNMWA</sequence>
<keyword evidence="2" id="KW-1185">Reference proteome</keyword>
<gene>
    <name evidence="1" type="ORF">CC86DRAFT_141092</name>
</gene>
<evidence type="ECO:0000313" key="1">
    <source>
        <dbReference type="EMBL" id="KAF2831576.1"/>
    </source>
</evidence>
<proteinExistence type="predicted"/>
<dbReference type="AlphaFoldDB" id="A0A6A7AEC6"/>
<reference evidence="1" key="1">
    <citation type="journal article" date="2020" name="Stud. Mycol.">
        <title>101 Dothideomycetes genomes: a test case for predicting lifestyles and emergence of pathogens.</title>
        <authorList>
            <person name="Haridas S."/>
            <person name="Albert R."/>
            <person name="Binder M."/>
            <person name="Bloem J."/>
            <person name="Labutti K."/>
            <person name="Salamov A."/>
            <person name="Andreopoulos B."/>
            <person name="Baker S."/>
            <person name="Barry K."/>
            <person name="Bills G."/>
            <person name="Bluhm B."/>
            <person name="Cannon C."/>
            <person name="Castanera R."/>
            <person name="Culley D."/>
            <person name="Daum C."/>
            <person name="Ezra D."/>
            <person name="Gonzalez J."/>
            <person name="Henrissat B."/>
            <person name="Kuo A."/>
            <person name="Liang C."/>
            <person name="Lipzen A."/>
            <person name="Lutzoni F."/>
            <person name="Magnuson J."/>
            <person name="Mondo S."/>
            <person name="Nolan M."/>
            <person name="Ohm R."/>
            <person name="Pangilinan J."/>
            <person name="Park H.-J."/>
            <person name="Ramirez L."/>
            <person name="Alfaro M."/>
            <person name="Sun H."/>
            <person name="Tritt A."/>
            <person name="Yoshinaga Y."/>
            <person name="Zwiers L.-H."/>
            <person name="Turgeon B."/>
            <person name="Goodwin S."/>
            <person name="Spatafora J."/>
            <person name="Crous P."/>
            <person name="Grigoriev I."/>
        </authorList>
    </citation>
    <scope>NUCLEOTIDE SEQUENCE</scope>
    <source>
        <strain evidence="1">CBS 113818</strain>
    </source>
</reference>
<dbReference type="Proteomes" id="UP000799424">
    <property type="component" value="Unassembled WGS sequence"/>
</dbReference>